<reference evidence="2" key="1">
    <citation type="journal article" date="2014" name="Front. Microbiol.">
        <title>High frequency of phylogenetically diverse reductive dehalogenase-homologous genes in deep subseafloor sedimentary metagenomes.</title>
        <authorList>
            <person name="Kawai M."/>
            <person name="Futagami T."/>
            <person name="Toyoda A."/>
            <person name="Takaki Y."/>
            <person name="Nishi S."/>
            <person name="Hori S."/>
            <person name="Arai W."/>
            <person name="Tsubouchi T."/>
            <person name="Morono Y."/>
            <person name="Uchiyama I."/>
            <person name="Ito T."/>
            <person name="Fujiyama A."/>
            <person name="Inagaki F."/>
            <person name="Takami H."/>
        </authorList>
    </citation>
    <scope>NUCLEOTIDE SEQUENCE</scope>
    <source>
        <strain evidence="2">Expedition CK06-06</strain>
    </source>
</reference>
<feature type="non-terminal residue" evidence="2">
    <location>
        <position position="1"/>
    </location>
</feature>
<name>X0V3P3_9ZZZZ</name>
<dbReference type="PANTHER" id="PTHR37309">
    <property type="entry name" value="SLR0284 PROTEIN"/>
    <property type="match status" value="1"/>
</dbReference>
<dbReference type="PANTHER" id="PTHR37309:SF1">
    <property type="entry name" value="SLR0284 PROTEIN"/>
    <property type="match status" value="1"/>
</dbReference>
<protein>
    <recommendedName>
        <fullName evidence="3">Phage holin family protein</fullName>
    </recommendedName>
</protein>
<comment type="caution">
    <text evidence="2">The sequence shown here is derived from an EMBL/GenBank/DDBJ whole genome shotgun (WGS) entry which is preliminary data.</text>
</comment>
<organism evidence="2">
    <name type="scientific">marine sediment metagenome</name>
    <dbReference type="NCBI Taxonomy" id="412755"/>
    <lineage>
        <taxon>unclassified sequences</taxon>
        <taxon>metagenomes</taxon>
        <taxon>ecological metagenomes</taxon>
    </lineage>
</organism>
<gene>
    <name evidence="2" type="ORF">S01H1_34727</name>
</gene>
<keyword evidence="1" id="KW-0812">Transmembrane</keyword>
<dbReference type="EMBL" id="BARS01021646">
    <property type="protein sequence ID" value="GAG05982.1"/>
    <property type="molecule type" value="Genomic_DNA"/>
</dbReference>
<feature type="transmembrane region" description="Helical" evidence="1">
    <location>
        <begin position="41"/>
        <end position="65"/>
    </location>
</feature>
<sequence length="98" mass="11074">GVEFIGNWETLLSVGLILGLINSFIRPILKFITLPLRMLTFGLFGLVINMGMIWLVDILFTKLIITGLIPLFWTTLIIWGLGLMVSLFIPKRRSGIIE</sequence>
<accession>X0V3P3</accession>
<evidence type="ECO:0000313" key="2">
    <source>
        <dbReference type="EMBL" id="GAG05982.1"/>
    </source>
</evidence>
<feature type="transmembrane region" description="Helical" evidence="1">
    <location>
        <begin position="71"/>
        <end position="89"/>
    </location>
</feature>
<dbReference type="Pfam" id="PF04020">
    <property type="entry name" value="Phage_holin_4_2"/>
    <property type="match status" value="1"/>
</dbReference>
<evidence type="ECO:0000256" key="1">
    <source>
        <dbReference type="SAM" id="Phobius"/>
    </source>
</evidence>
<proteinExistence type="predicted"/>
<keyword evidence="1" id="KW-1133">Transmembrane helix</keyword>
<feature type="transmembrane region" description="Helical" evidence="1">
    <location>
        <begin position="12"/>
        <end position="29"/>
    </location>
</feature>
<dbReference type="InterPro" id="IPR007165">
    <property type="entry name" value="Phage_holin_4_2"/>
</dbReference>
<dbReference type="AlphaFoldDB" id="X0V3P3"/>
<keyword evidence="1" id="KW-0472">Membrane</keyword>
<evidence type="ECO:0008006" key="3">
    <source>
        <dbReference type="Google" id="ProtNLM"/>
    </source>
</evidence>